<evidence type="ECO:0000313" key="7">
    <source>
        <dbReference type="Proteomes" id="UP000308901"/>
    </source>
</evidence>
<dbReference type="GO" id="GO:0008654">
    <property type="term" value="P:phospholipid biosynthetic process"/>
    <property type="evidence" value="ECO:0007669"/>
    <property type="project" value="InterPro"/>
</dbReference>
<keyword evidence="1" id="KW-0210">Decarboxylase</keyword>
<keyword evidence="4" id="KW-0670">Pyruvate</keyword>
<organism evidence="6 7">
    <name type="scientific">Arcobacter arenosus</name>
    <dbReference type="NCBI Taxonomy" id="2576037"/>
    <lineage>
        <taxon>Bacteria</taxon>
        <taxon>Pseudomonadati</taxon>
        <taxon>Campylobacterota</taxon>
        <taxon>Epsilonproteobacteria</taxon>
        <taxon>Campylobacterales</taxon>
        <taxon>Arcobacteraceae</taxon>
        <taxon>Arcobacter</taxon>
    </lineage>
</organism>
<dbReference type="AlphaFoldDB" id="A0A5R8Y4I9"/>
<evidence type="ECO:0000313" key="6">
    <source>
        <dbReference type="EMBL" id="TLP40986.1"/>
    </source>
</evidence>
<dbReference type="InterPro" id="IPR003817">
    <property type="entry name" value="PS_Dcarbxylase"/>
</dbReference>
<dbReference type="OrthoDB" id="5348147at2"/>
<dbReference type="EMBL" id="VANU01000001">
    <property type="protein sequence ID" value="TLP40986.1"/>
    <property type="molecule type" value="Genomic_DNA"/>
</dbReference>
<sequence length="196" mass="22329">MFDNMIAKEGYQKILVAFIAFLFFTILECGLLAFISFASFIFFIYAYRYKYIDLNTLEKNKIYAPISGKISAIDVKDFKKIIYIDVSLCDSHILRSLDSGLTKTQIRYGLNLVLSSLKSKKLNSQAIFEYKDTSMQIVSSLFNDSIEIEKKDKFIKGEKIGTFLNGQVIITLDESYKTDLKIGQKVESGITILAIK</sequence>
<evidence type="ECO:0000256" key="5">
    <source>
        <dbReference type="SAM" id="Phobius"/>
    </source>
</evidence>
<accession>A0A5R8Y4I9</accession>
<keyword evidence="5" id="KW-0812">Transmembrane</keyword>
<evidence type="ECO:0000256" key="4">
    <source>
        <dbReference type="ARBA" id="ARBA00023317"/>
    </source>
</evidence>
<evidence type="ECO:0000256" key="1">
    <source>
        <dbReference type="ARBA" id="ARBA00022793"/>
    </source>
</evidence>
<evidence type="ECO:0000256" key="2">
    <source>
        <dbReference type="ARBA" id="ARBA00023145"/>
    </source>
</evidence>
<comment type="caution">
    <text evidence="6">The sequence shown here is derived from an EMBL/GenBank/DDBJ whole genome shotgun (WGS) entry which is preliminary data.</text>
</comment>
<dbReference type="RefSeq" id="WP_138151388.1">
    <property type="nucleotide sequence ID" value="NZ_VANU01000001.1"/>
</dbReference>
<keyword evidence="5" id="KW-0472">Membrane</keyword>
<protein>
    <recommendedName>
        <fullName evidence="8">Phosphatidylserine decarboxylase</fullName>
    </recommendedName>
</protein>
<evidence type="ECO:0000256" key="3">
    <source>
        <dbReference type="ARBA" id="ARBA00023239"/>
    </source>
</evidence>
<name>A0A5R8Y4I9_9BACT</name>
<keyword evidence="3" id="KW-0456">Lyase</keyword>
<proteinExistence type="predicted"/>
<dbReference type="GO" id="GO:0004609">
    <property type="term" value="F:phosphatidylserine decarboxylase activity"/>
    <property type="evidence" value="ECO:0007669"/>
    <property type="project" value="InterPro"/>
</dbReference>
<reference evidence="6 7" key="1">
    <citation type="submission" date="2019-05" db="EMBL/GenBank/DDBJ databases">
        <title>Arcobacter sp. nov., isolated from sea sediment.</title>
        <authorList>
            <person name="Kim W."/>
        </authorList>
    </citation>
    <scope>NUCLEOTIDE SEQUENCE [LARGE SCALE GENOMIC DNA]</scope>
    <source>
        <strain evidence="6 7">CAU 1517</strain>
    </source>
</reference>
<feature type="transmembrane region" description="Helical" evidence="5">
    <location>
        <begin position="14"/>
        <end position="47"/>
    </location>
</feature>
<gene>
    <name evidence="6" type="ORF">FDK22_02925</name>
</gene>
<evidence type="ECO:0008006" key="8">
    <source>
        <dbReference type="Google" id="ProtNLM"/>
    </source>
</evidence>
<keyword evidence="2" id="KW-0865">Zymogen</keyword>
<keyword evidence="5" id="KW-1133">Transmembrane helix</keyword>
<keyword evidence="7" id="KW-1185">Reference proteome</keyword>
<dbReference type="Pfam" id="PF02666">
    <property type="entry name" value="PS_Dcarbxylase"/>
    <property type="match status" value="1"/>
</dbReference>
<dbReference type="Proteomes" id="UP000308901">
    <property type="component" value="Unassembled WGS sequence"/>
</dbReference>